<dbReference type="EMBL" id="CP032184">
    <property type="protein sequence ID" value="AXZ47509.1"/>
    <property type="molecule type" value="Genomic_DNA"/>
</dbReference>
<protein>
    <submittedName>
        <fullName evidence="3">Uncharacterized protein</fullName>
    </submittedName>
</protein>
<accession>A0AAD2XYN4</accession>
<feature type="transmembrane region" description="Helical" evidence="1">
    <location>
        <begin position="46"/>
        <end position="65"/>
    </location>
</feature>
<keyword evidence="1" id="KW-1133">Transmembrane helix</keyword>
<organism evidence="3">
    <name type="scientific">Citrobacter freundii</name>
    <dbReference type="NCBI Taxonomy" id="546"/>
    <lineage>
        <taxon>Bacteria</taxon>
        <taxon>Pseudomonadati</taxon>
        <taxon>Pseudomonadota</taxon>
        <taxon>Gammaproteobacteria</taxon>
        <taxon>Enterobacterales</taxon>
        <taxon>Enterobacteriaceae</taxon>
        <taxon>Citrobacter</taxon>
        <taxon>Citrobacter freundii complex</taxon>
    </lineage>
</organism>
<gene>
    <name evidence="2" type="ORF">AM363_11370</name>
    <name evidence="3" type="ORF">KY227_005099</name>
    <name evidence="4" type="ORF">PQQ21_004908</name>
</gene>
<reference evidence="2 5" key="1">
    <citation type="submission" date="2018-09" db="EMBL/GenBank/DDBJ databases">
        <title>Whole genome sequencing of Citrobacter freundii AR_0116.</title>
        <authorList>
            <person name="Conlan S."/>
            <person name="Thomas P.J."/>
            <person name="Mullikin J."/>
            <person name="Frank K.M."/>
            <person name="Segre J.A."/>
        </authorList>
    </citation>
    <scope>NUCLEOTIDE SEQUENCE [LARGE SCALE GENOMIC DNA]</scope>
    <source>
        <strain evidence="2 5">AR_0116</strain>
    </source>
</reference>
<evidence type="ECO:0000313" key="3">
    <source>
        <dbReference type="EMBL" id="EHT9941929.1"/>
    </source>
</evidence>
<evidence type="ECO:0000256" key="1">
    <source>
        <dbReference type="SAM" id="Phobius"/>
    </source>
</evidence>
<keyword evidence="1" id="KW-0472">Membrane</keyword>
<dbReference type="EMBL" id="ABKLER030000032">
    <property type="protein sequence ID" value="EMN4147560.1"/>
    <property type="molecule type" value="Genomic_DNA"/>
</dbReference>
<sequence>MEKLIKKSKIKRYIAKIRFSHVMCLCTGALIPIYSDVLFLNGFDSSTVSAIMDTVVAGSVIYAAWSVRNWFKDRVKNKGFEHAQLILMDIHLITKLLFELQSDYKYFALNYMNGTELTKVEKNELILEREEILVQCSKIRKKSVELLVSIYGLGSWDMKLHYENDYITYLSAIEDAREKIEDKIRNIDIDTHTSHIARNRSMNNFKKEFEELIKKCSIMNRTLNKRFASVFSYSPPIE</sequence>
<evidence type="ECO:0000313" key="2">
    <source>
        <dbReference type="EMBL" id="AXZ47509.1"/>
    </source>
</evidence>
<name>A0AAD2XYN4_CITFR</name>
<dbReference type="Proteomes" id="UP000263627">
    <property type="component" value="Chromosome"/>
</dbReference>
<reference evidence="3" key="2">
    <citation type="submission" date="2021-07" db="EMBL/GenBank/DDBJ databases">
        <authorList>
            <consortium name="Clinical and Environmental Microbiology Branch: Whole genome sequencing antimicrobial resistance pathogens in the healthcare setting"/>
        </authorList>
    </citation>
    <scope>NUCLEOTIDE SEQUENCE</scope>
    <source>
        <strain evidence="3">2021DK-00049</strain>
        <strain evidence="4">2023GN-00102</strain>
    </source>
</reference>
<dbReference type="AlphaFoldDB" id="A0AAD2XYN4"/>
<keyword evidence="1" id="KW-0812">Transmembrane</keyword>
<evidence type="ECO:0000313" key="5">
    <source>
        <dbReference type="Proteomes" id="UP000263627"/>
    </source>
</evidence>
<dbReference type="RefSeq" id="WP_044701681.1">
    <property type="nucleotide sequence ID" value="NZ_CAKNEP010000020.1"/>
</dbReference>
<evidence type="ECO:0000313" key="4">
    <source>
        <dbReference type="EMBL" id="EMN4147560.1"/>
    </source>
</evidence>
<feature type="transmembrane region" description="Helical" evidence="1">
    <location>
        <begin position="21"/>
        <end position="40"/>
    </location>
</feature>
<dbReference type="EMBL" id="ABBJDF010000043">
    <property type="protein sequence ID" value="EHT9941929.1"/>
    <property type="molecule type" value="Genomic_DNA"/>
</dbReference>
<proteinExistence type="predicted"/>